<reference evidence="3" key="1">
    <citation type="journal article" date="2019" name="Int. J. Syst. Evol. Microbiol.">
        <title>The Global Catalogue of Microorganisms (GCM) 10K type strain sequencing project: providing services to taxonomists for standard genome sequencing and annotation.</title>
        <authorList>
            <consortium name="The Broad Institute Genomics Platform"/>
            <consortium name="The Broad Institute Genome Sequencing Center for Infectious Disease"/>
            <person name="Wu L."/>
            <person name="Ma J."/>
        </authorList>
    </citation>
    <scope>NUCLEOTIDE SEQUENCE [LARGE SCALE GENOMIC DNA]</scope>
    <source>
        <strain evidence="3">CGMCC 1.16305</strain>
    </source>
</reference>
<feature type="transmembrane region" description="Helical" evidence="1">
    <location>
        <begin position="87"/>
        <end position="107"/>
    </location>
</feature>
<feature type="transmembrane region" description="Helical" evidence="1">
    <location>
        <begin position="200"/>
        <end position="221"/>
    </location>
</feature>
<evidence type="ECO:0000256" key="1">
    <source>
        <dbReference type="SAM" id="Phobius"/>
    </source>
</evidence>
<feature type="transmembrane region" description="Helical" evidence="1">
    <location>
        <begin position="57"/>
        <end position="75"/>
    </location>
</feature>
<dbReference type="RefSeq" id="WP_380965145.1">
    <property type="nucleotide sequence ID" value="NZ_JBHTCO010000005.1"/>
</dbReference>
<accession>A0ABW2PZU4</accession>
<dbReference type="EMBL" id="JBHTCO010000005">
    <property type="protein sequence ID" value="MFC7392731.1"/>
    <property type="molecule type" value="Genomic_DNA"/>
</dbReference>
<evidence type="ECO:0000313" key="2">
    <source>
        <dbReference type="EMBL" id="MFC7392731.1"/>
    </source>
</evidence>
<keyword evidence="1" id="KW-0812">Transmembrane</keyword>
<protein>
    <submittedName>
        <fullName evidence="2">DUF6320 domain-containing protein</fullName>
    </submittedName>
</protein>
<keyword evidence="1" id="KW-1133">Transmembrane helix</keyword>
<keyword evidence="3" id="KW-1185">Reference proteome</keyword>
<evidence type="ECO:0000313" key="3">
    <source>
        <dbReference type="Proteomes" id="UP001596505"/>
    </source>
</evidence>
<feature type="transmembrane region" description="Helical" evidence="1">
    <location>
        <begin position="138"/>
        <end position="158"/>
    </location>
</feature>
<organism evidence="2 3">
    <name type="scientific">Scopulibacillus cellulosilyticus</name>
    <dbReference type="NCBI Taxonomy" id="2665665"/>
    <lineage>
        <taxon>Bacteria</taxon>
        <taxon>Bacillati</taxon>
        <taxon>Bacillota</taxon>
        <taxon>Bacilli</taxon>
        <taxon>Bacillales</taxon>
        <taxon>Sporolactobacillaceae</taxon>
        <taxon>Scopulibacillus</taxon>
    </lineage>
</organism>
<name>A0ABW2PZU4_9BACL</name>
<feature type="transmembrane region" description="Helical" evidence="1">
    <location>
        <begin position="170"/>
        <end position="188"/>
    </location>
</feature>
<gene>
    <name evidence="2" type="ORF">ACFQRG_07000</name>
</gene>
<feature type="transmembrane region" description="Helical" evidence="1">
    <location>
        <begin position="114"/>
        <end position="132"/>
    </location>
</feature>
<dbReference type="Proteomes" id="UP001596505">
    <property type="component" value="Unassembled WGS sequence"/>
</dbReference>
<keyword evidence="1" id="KW-0472">Membrane</keyword>
<comment type="caution">
    <text evidence="2">The sequence shown here is derived from an EMBL/GenBank/DDBJ whole genome shotgun (WGS) entry which is preliminary data.</text>
</comment>
<proteinExistence type="predicted"/>
<sequence>MAYCPKCGVEVQKGNQPCPLCNFHIPKIDDSEQDGDHRFPLAVDSYSFIKVSVFKPVFIFVSVFVFIAVSMMFYIDFQVHGAFTWSRYSNISVLAGWGILFCSLSYMTSYFKKIIGILMIILGLLFGIDYFYNGHWFVPLALPIVGGMMVIVICYLVLIKLFKFKKINIIKFLFIALIILCLWTNYFICSYTEQSDWLSWSIVAAAQLVPISIVILYIFGLPEYIKEKMIRKFHL</sequence>